<dbReference type="InterPro" id="IPR001680">
    <property type="entry name" value="WD40_rpt"/>
</dbReference>
<feature type="compositionally biased region" description="Low complexity" evidence="4">
    <location>
        <begin position="104"/>
        <end position="128"/>
    </location>
</feature>
<organism evidence="5 6">
    <name type="scientific">Actinidia rufa</name>
    <dbReference type="NCBI Taxonomy" id="165716"/>
    <lineage>
        <taxon>Eukaryota</taxon>
        <taxon>Viridiplantae</taxon>
        <taxon>Streptophyta</taxon>
        <taxon>Embryophyta</taxon>
        <taxon>Tracheophyta</taxon>
        <taxon>Spermatophyta</taxon>
        <taxon>Magnoliopsida</taxon>
        <taxon>eudicotyledons</taxon>
        <taxon>Gunneridae</taxon>
        <taxon>Pentapetalae</taxon>
        <taxon>asterids</taxon>
        <taxon>Ericales</taxon>
        <taxon>Actinidiaceae</taxon>
        <taxon>Actinidia</taxon>
    </lineage>
</organism>
<dbReference type="OrthoDB" id="3367at2759"/>
<sequence length="889" mass="97382">MMASSSSAPTNAQSPSLKTYFKTPEGRYKLQYEKTHPPGLLHFVHGKTISQVTLAHLKDKPTLTVPSTSSSTSVSSGVRSAAARFLGGGNGSRALSFVGGNGGSKSVSGTSNRVGSLGASSSSSSIGSSNFDGRGTYLIFNVGDTIFISDLNSQDKDPIKNINFSNSNPVCHAFDPDAKDGHDLLIGLHSGDVYSVSLRQQLQDVGKKLVGAQHYNKDGCANNRQDLNSTILTLRCTSISWVPNGDGAFAVAHADGNLYVYEKASIKYQLKQFSGFPSILYLENKEGSSDPSFPVIKDQTHFSVAHARYSKVDGLLVGVGLLRLWWALDCLESPEVDYVRVEQPWEAEKESQLAWDAWRPSLGSILPRIPIISGFRHWTLYDGMAVGVVAKKRGPYNRQMFQSRRLASVQWESCPSSYEARIIPSSFLGGGTRSDPIVVLRDGFSSRHLQQCTSPPTPTGSKRNGQSKGGRVLMSGIYHHIGELAGALREARQCTCILEVVAKWGGWCEILFFGCQDFPRTDHGFTLAWSLKVVRIMKTGSLEWLYHDAVVYQYAYDFPRTPATPSYIKMPAWIFAEKAPFCVCVKERGGATISELRIKERSLQSLRHGESMELTPEITYAWPKRNAIQMNPAARWHICQGSINSFAFSTDGSYIATVGRDGYLRVFDYKNEQLICGGKSYYGALLCCAWSMDGKYVLTGGEDDLVQVWSMEDRKVVAWGEGHNSWVSGVAFDSYWSSPNSDGSGETVMYRFGSVGQDTQLLLWDLETDEIVVPLRRAPGGSPTFSTGSQSSHWDSACPVGTLQPAPSMRDVPKLSPVVAHRAHTEPLSGLIFTQESVLTSCREGHIKVWMRPSGVSETHSIGSDSVLTTGMREKSLLSGKVSSSGYKH</sequence>
<gene>
    <name evidence="5" type="ORF">Acr_15g0009530</name>
</gene>
<protein>
    <submittedName>
        <fullName evidence="5">Transducin/WD40 repeat-like superfamily protein</fullName>
    </submittedName>
</protein>
<dbReference type="InterPro" id="IPR051362">
    <property type="entry name" value="WD_repeat_creC_regulators"/>
</dbReference>
<name>A0A7J0FUG3_9ERIC</name>
<evidence type="ECO:0000313" key="5">
    <source>
        <dbReference type="EMBL" id="GFZ02345.1"/>
    </source>
</evidence>
<dbReference type="Pfam" id="PF00400">
    <property type="entry name" value="WD40"/>
    <property type="match status" value="2"/>
</dbReference>
<keyword evidence="6" id="KW-1185">Reference proteome</keyword>
<proteinExistence type="predicted"/>
<dbReference type="PANTHER" id="PTHR14107">
    <property type="entry name" value="WD REPEAT PROTEIN"/>
    <property type="match status" value="1"/>
</dbReference>
<keyword evidence="1 3" id="KW-0853">WD repeat</keyword>
<dbReference type="SUPFAM" id="SSF50978">
    <property type="entry name" value="WD40 repeat-like"/>
    <property type="match status" value="1"/>
</dbReference>
<dbReference type="Proteomes" id="UP000585474">
    <property type="component" value="Unassembled WGS sequence"/>
</dbReference>
<dbReference type="EMBL" id="BJWL01000015">
    <property type="protein sequence ID" value="GFZ02345.1"/>
    <property type="molecule type" value="Genomic_DNA"/>
</dbReference>
<reference evidence="5 6" key="1">
    <citation type="submission" date="2019-07" db="EMBL/GenBank/DDBJ databases">
        <title>De Novo Assembly of kiwifruit Actinidia rufa.</title>
        <authorList>
            <person name="Sugita-Konishi S."/>
            <person name="Sato K."/>
            <person name="Mori E."/>
            <person name="Abe Y."/>
            <person name="Kisaki G."/>
            <person name="Hamano K."/>
            <person name="Suezawa K."/>
            <person name="Otani M."/>
            <person name="Fukuda T."/>
            <person name="Manabe T."/>
            <person name="Gomi K."/>
            <person name="Tabuchi M."/>
            <person name="Akimitsu K."/>
            <person name="Kataoka I."/>
        </authorList>
    </citation>
    <scope>NUCLEOTIDE SEQUENCE [LARGE SCALE GENOMIC DNA]</scope>
    <source>
        <strain evidence="6">cv. Fuchu</strain>
    </source>
</reference>
<feature type="repeat" description="WD" evidence="3">
    <location>
        <begin position="678"/>
        <end position="719"/>
    </location>
</feature>
<evidence type="ECO:0000256" key="4">
    <source>
        <dbReference type="SAM" id="MobiDB-lite"/>
    </source>
</evidence>
<evidence type="ECO:0000313" key="6">
    <source>
        <dbReference type="Proteomes" id="UP000585474"/>
    </source>
</evidence>
<keyword evidence="2" id="KW-0677">Repeat</keyword>
<dbReference type="InterPro" id="IPR015943">
    <property type="entry name" value="WD40/YVTN_repeat-like_dom_sf"/>
</dbReference>
<evidence type="ECO:0000256" key="1">
    <source>
        <dbReference type="ARBA" id="ARBA00022574"/>
    </source>
</evidence>
<feature type="region of interest" description="Disordered" evidence="4">
    <location>
        <begin position="100"/>
        <end position="128"/>
    </location>
</feature>
<dbReference type="PROSITE" id="PS50082">
    <property type="entry name" value="WD_REPEATS_2"/>
    <property type="match status" value="1"/>
</dbReference>
<feature type="compositionally biased region" description="Polar residues" evidence="4">
    <location>
        <begin position="1"/>
        <end position="17"/>
    </location>
</feature>
<comment type="caution">
    <text evidence="5">The sequence shown here is derived from an EMBL/GenBank/DDBJ whole genome shotgun (WGS) entry which is preliminary data.</text>
</comment>
<evidence type="ECO:0000256" key="3">
    <source>
        <dbReference type="PROSITE-ProRule" id="PRU00221"/>
    </source>
</evidence>
<dbReference type="AlphaFoldDB" id="A0A7J0FUG3"/>
<evidence type="ECO:0000256" key="2">
    <source>
        <dbReference type="ARBA" id="ARBA00022737"/>
    </source>
</evidence>
<dbReference type="PANTHER" id="PTHR14107:SF16">
    <property type="entry name" value="AT02583P"/>
    <property type="match status" value="1"/>
</dbReference>
<dbReference type="Gene3D" id="2.130.10.10">
    <property type="entry name" value="YVTN repeat-like/Quinoprotein amine dehydrogenase"/>
    <property type="match status" value="2"/>
</dbReference>
<dbReference type="SMART" id="SM00320">
    <property type="entry name" value="WD40"/>
    <property type="match status" value="5"/>
</dbReference>
<dbReference type="InterPro" id="IPR036322">
    <property type="entry name" value="WD40_repeat_dom_sf"/>
</dbReference>
<feature type="region of interest" description="Disordered" evidence="4">
    <location>
        <begin position="1"/>
        <end position="20"/>
    </location>
</feature>
<accession>A0A7J0FUG3</accession>